<evidence type="ECO:0000313" key="2">
    <source>
        <dbReference type="EMBL" id="CAF4364020.1"/>
    </source>
</evidence>
<keyword evidence="3" id="KW-1185">Reference proteome</keyword>
<organism evidence="1 3">
    <name type="scientific">Didymodactylos carnosus</name>
    <dbReference type="NCBI Taxonomy" id="1234261"/>
    <lineage>
        <taxon>Eukaryota</taxon>
        <taxon>Metazoa</taxon>
        <taxon>Spiralia</taxon>
        <taxon>Gnathifera</taxon>
        <taxon>Rotifera</taxon>
        <taxon>Eurotatoria</taxon>
        <taxon>Bdelloidea</taxon>
        <taxon>Philodinida</taxon>
        <taxon>Philodinidae</taxon>
        <taxon>Didymodactylos</taxon>
    </lineage>
</organism>
<dbReference type="EMBL" id="CAJOBC010088057">
    <property type="protein sequence ID" value="CAF4364020.1"/>
    <property type="molecule type" value="Genomic_DNA"/>
</dbReference>
<proteinExistence type="predicted"/>
<dbReference type="Proteomes" id="UP000663829">
    <property type="component" value="Unassembled WGS sequence"/>
</dbReference>
<evidence type="ECO:0000313" key="3">
    <source>
        <dbReference type="Proteomes" id="UP000663829"/>
    </source>
</evidence>
<comment type="caution">
    <text evidence="1">The sequence shown here is derived from an EMBL/GenBank/DDBJ whole genome shotgun (WGS) entry which is preliminary data.</text>
</comment>
<evidence type="ECO:0000313" key="1">
    <source>
        <dbReference type="EMBL" id="CAF1502423.1"/>
    </source>
</evidence>
<protein>
    <submittedName>
        <fullName evidence="1">Uncharacterized protein</fullName>
    </submittedName>
</protein>
<sequence>RKTNWKITKYGQLVSDICNWDNLGTFASTFLLTTSTIVSSTIIVANAQEPHRTRAALSSAVIEWLRFAVMSIYSGGIVLR</sequence>
<name>A0A815T3M8_9BILA</name>
<gene>
    <name evidence="1" type="ORF">GPM918_LOCUS36744</name>
    <name evidence="2" type="ORF">SRO942_LOCUS37494</name>
</gene>
<dbReference type="EMBL" id="CAJNOQ010022535">
    <property type="protein sequence ID" value="CAF1502423.1"/>
    <property type="molecule type" value="Genomic_DNA"/>
</dbReference>
<dbReference type="AlphaFoldDB" id="A0A815T3M8"/>
<reference evidence="1" key="1">
    <citation type="submission" date="2021-02" db="EMBL/GenBank/DDBJ databases">
        <authorList>
            <person name="Nowell W R."/>
        </authorList>
    </citation>
    <scope>NUCLEOTIDE SEQUENCE</scope>
</reference>
<dbReference type="Proteomes" id="UP000681722">
    <property type="component" value="Unassembled WGS sequence"/>
</dbReference>
<feature type="non-terminal residue" evidence="1">
    <location>
        <position position="1"/>
    </location>
</feature>
<accession>A0A815T3M8</accession>